<proteinExistence type="predicted"/>
<dbReference type="Gene3D" id="3.10.20.30">
    <property type="match status" value="1"/>
</dbReference>
<protein>
    <submittedName>
        <fullName evidence="2">Sulfur transfer protein</fullName>
    </submittedName>
</protein>
<reference evidence="3" key="1">
    <citation type="submission" date="2014-11" db="EMBL/GenBank/DDBJ databases">
        <title>Draft genome sequence of Hydrogenophaga intermedia S1.</title>
        <authorList>
            <person name="Gan H.M."/>
            <person name="Chew T.H."/>
            <person name="Stolz A."/>
        </authorList>
    </citation>
    <scope>NUCLEOTIDE SEQUENCE [LARGE SCALE GENOMIC DNA]</scope>
    <source>
        <strain evidence="3">S1</strain>
    </source>
</reference>
<dbReference type="Pfam" id="PF02597">
    <property type="entry name" value="ThiS"/>
    <property type="match status" value="1"/>
</dbReference>
<dbReference type="SUPFAM" id="SSF54285">
    <property type="entry name" value="MoaD/ThiS"/>
    <property type="match status" value="1"/>
</dbReference>
<organism evidence="2 3">
    <name type="scientific">Hydrogenophaga intermedia</name>
    <dbReference type="NCBI Taxonomy" id="65786"/>
    <lineage>
        <taxon>Bacteria</taxon>
        <taxon>Pseudomonadati</taxon>
        <taxon>Pseudomonadota</taxon>
        <taxon>Betaproteobacteria</taxon>
        <taxon>Burkholderiales</taxon>
        <taxon>Comamonadaceae</taxon>
        <taxon>Hydrogenophaga</taxon>
    </lineage>
</organism>
<dbReference type="AlphaFoldDB" id="A0A1L1PIA5"/>
<dbReference type="Proteomes" id="UP000028878">
    <property type="component" value="Unassembled WGS sequence"/>
</dbReference>
<dbReference type="InterPro" id="IPR010035">
    <property type="entry name" value="Thi_S"/>
</dbReference>
<dbReference type="InterPro" id="IPR016155">
    <property type="entry name" value="Mopterin_synth/thiamin_S_b"/>
</dbReference>
<dbReference type="InterPro" id="IPR012675">
    <property type="entry name" value="Beta-grasp_dom_sf"/>
</dbReference>
<keyword evidence="3" id="KW-1185">Reference proteome</keyword>
<dbReference type="EMBL" id="CCAE010000051">
    <property type="protein sequence ID" value="CDN89722.1"/>
    <property type="molecule type" value="Genomic_DNA"/>
</dbReference>
<evidence type="ECO:0000313" key="3">
    <source>
        <dbReference type="Proteomes" id="UP000028878"/>
    </source>
</evidence>
<dbReference type="PANTHER" id="PTHR34472">
    <property type="entry name" value="SULFUR CARRIER PROTEIN THIS"/>
    <property type="match status" value="1"/>
</dbReference>
<evidence type="ECO:0000313" key="2">
    <source>
        <dbReference type="EMBL" id="CDN89722.1"/>
    </source>
</evidence>
<dbReference type="PANTHER" id="PTHR34472:SF1">
    <property type="entry name" value="SULFUR CARRIER PROTEIN THIS"/>
    <property type="match status" value="1"/>
</dbReference>
<sequence>MTETTPTVRLNGRELPCPPGTTLQALLEREGLRPERVATALNARFVPRAARADTALQSGDEVSTFEAIVGG</sequence>
<dbReference type="InterPro" id="IPR003749">
    <property type="entry name" value="ThiS/MoaD-like"/>
</dbReference>
<dbReference type="NCBIfam" id="TIGR01683">
    <property type="entry name" value="thiS"/>
    <property type="match status" value="1"/>
</dbReference>
<evidence type="ECO:0000256" key="1">
    <source>
        <dbReference type="SAM" id="MobiDB-lite"/>
    </source>
</evidence>
<dbReference type="CDD" id="cd00565">
    <property type="entry name" value="Ubl_ThiS"/>
    <property type="match status" value="1"/>
</dbReference>
<name>A0A1L1PIA5_HYDIT</name>
<dbReference type="RefSeq" id="WP_009517891.1">
    <property type="nucleotide sequence ID" value="NZ_CCAE010000051.1"/>
</dbReference>
<gene>
    <name evidence="2" type="ORF">BN948_04162</name>
</gene>
<feature type="region of interest" description="Disordered" evidence="1">
    <location>
        <begin position="1"/>
        <end position="20"/>
    </location>
</feature>
<accession>A0A1L1PIA5</accession>